<sequence>MHRLSPSHIIMFAFLLLVLFMIARKTTEDSQLLPTVETMSDQEFAERVGIMTDKVEALEAFLDEIEPRKQKLVPGESIGMDMSECEDGDVIVFRCSGQTPVLTCVKPEMWVDTFVDCNAEIIDEPIEDAGVSVTEIDGQNRDFDEYELGIEQTSNSDPRMRQ</sequence>
<evidence type="ECO:0000256" key="1">
    <source>
        <dbReference type="SAM" id="MobiDB-lite"/>
    </source>
</evidence>
<gene>
    <name evidence="2" type="ORF">LCGC14_2612160</name>
</gene>
<reference evidence="2" key="1">
    <citation type="journal article" date="2015" name="Nature">
        <title>Complex archaea that bridge the gap between prokaryotes and eukaryotes.</title>
        <authorList>
            <person name="Spang A."/>
            <person name="Saw J.H."/>
            <person name="Jorgensen S.L."/>
            <person name="Zaremba-Niedzwiedzka K."/>
            <person name="Martijn J."/>
            <person name="Lind A.E."/>
            <person name="van Eijk R."/>
            <person name="Schleper C."/>
            <person name="Guy L."/>
            <person name="Ettema T.J."/>
        </authorList>
    </citation>
    <scope>NUCLEOTIDE SEQUENCE</scope>
</reference>
<feature type="compositionally biased region" description="Polar residues" evidence="1">
    <location>
        <begin position="151"/>
        <end position="162"/>
    </location>
</feature>
<dbReference type="AlphaFoldDB" id="A0A0F9CY81"/>
<evidence type="ECO:0000313" key="2">
    <source>
        <dbReference type="EMBL" id="KKL04828.1"/>
    </source>
</evidence>
<name>A0A0F9CY81_9ZZZZ</name>
<accession>A0A0F9CY81</accession>
<dbReference type="EMBL" id="LAZR01044368">
    <property type="protein sequence ID" value="KKL04828.1"/>
    <property type="molecule type" value="Genomic_DNA"/>
</dbReference>
<feature type="region of interest" description="Disordered" evidence="1">
    <location>
        <begin position="142"/>
        <end position="162"/>
    </location>
</feature>
<organism evidence="2">
    <name type="scientific">marine sediment metagenome</name>
    <dbReference type="NCBI Taxonomy" id="412755"/>
    <lineage>
        <taxon>unclassified sequences</taxon>
        <taxon>metagenomes</taxon>
        <taxon>ecological metagenomes</taxon>
    </lineage>
</organism>
<comment type="caution">
    <text evidence="2">The sequence shown here is derived from an EMBL/GenBank/DDBJ whole genome shotgun (WGS) entry which is preliminary data.</text>
</comment>
<protein>
    <submittedName>
        <fullName evidence="2">Uncharacterized protein</fullName>
    </submittedName>
</protein>
<proteinExistence type="predicted"/>